<evidence type="ECO:0000313" key="7">
    <source>
        <dbReference type="Proteomes" id="UP000531251"/>
    </source>
</evidence>
<evidence type="ECO:0000313" key="6">
    <source>
        <dbReference type="EMBL" id="NJB98032.1"/>
    </source>
</evidence>
<dbReference type="GO" id="GO:0003677">
    <property type="term" value="F:DNA binding"/>
    <property type="evidence" value="ECO:0007669"/>
    <property type="project" value="UniProtKB-KW"/>
</dbReference>
<dbReference type="InterPro" id="IPR046668">
    <property type="entry name" value="DUF6538"/>
</dbReference>
<keyword evidence="7" id="KW-1185">Reference proteome</keyword>
<evidence type="ECO:0000259" key="5">
    <source>
        <dbReference type="PROSITE" id="PS51898"/>
    </source>
</evidence>
<dbReference type="Gene3D" id="1.10.443.10">
    <property type="entry name" value="Intergrase catalytic core"/>
    <property type="match status" value="1"/>
</dbReference>
<keyword evidence="4" id="KW-0233">DNA recombination</keyword>
<dbReference type="Gene3D" id="1.10.150.130">
    <property type="match status" value="1"/>
</dbReference>
<feature type="domain" description="Tyr recombinase" evidence="5">
    <location>
        <begin position="344"/>
        <end position="544"/>
    </location>
</feature>
<keyword evidence="2" id="KW-0229">DNA integration</keyword>
<dbReference type="PROSITE" id="PS51898">
    <property type="entry name" value="TYR_RECOMBINASE"/>
    <property type="match status" value="1"/>
</dbReference>
<proteinExistence type="inferred from homology"/>
<sequence>MARKSYLLRREERWYYNRAFPKELWPLVGRKPFRIALGTSSLEEAQRLRGLAEQRYWAAVDEARAKVAKHQPRRLTEIEAISLVVRWFRQAVESGPEMVLAVSKSPDDLDHHLAMIDEAEVEARQAVAERDVSTVRAEVESLLRREGYAVDRKSPAYTPMLLAMLRARREALLGQRARLLGRYDWHPADPLFSGALAQGETEQALQHTIGDLIREYQASKEQKRRWSQSTITAHKPVYRLLRETFGETRELRTIGREDGRHLFNMIVGMPMNLGKTKELKGLTVPQAVAKARALGLPTIGPKTINGSYVTFVKAMFKWAVTEGWMDRNPLDGDFRVADDVAEHEKRDAFQPDQLRVLFSASPWDGSYDRMGPKAGKFWIPLLCLFHGLRLGEAAGMHVEDVTEREGHPVFHLRAFDGRSSKTKGSRGILPIHPELIRMGFLAYVEQRRRTKAIGLFPDVATSKNGKVGAKTGEWFARLVRERGLVGTKLTMHSFRHSFEDRLREDEVPERTALALSRRTERGSRGVYGDGLSVASRARWMAKLAHPGLDLGHLHLGEADREAAE</sequence>
<dbReference type="PANTHER" id="PTHR30349">
    <property type="entry name" value="PHAGE INTEGRASE-RELATED"/>
    <property type="match status" value="1"/>
</dbReference>
<evidence type="ECO:0000256" key="2">
    <source>
        <dbReference type="ARBA" id="ARBA00022908"/>
    </source>
</evidence>
<dbReference type="InterPro" id="IPR002104">
    <property type="entry name" value="Integrase_catalytic"/>
</dbReference>
<evidence type="ECO:0000256" key="4">
    <source>
        <dbReference type="ARBA" id="ARBA00023172"/>
    </source>
</evidence>
<dbReference type="SUPFAM" id="SSF56349">
    <property type="entry name" value="DNA breaking-rejoining enzymes"/>
    <property type="match status" value="1"/>
</dbReference>
<accession>A0A7X5XZ34</accession>
<dbReference type="GO" id="GO:0015074">
    <property type="term" value="P:DNA integration"/>
    <property type="evidence" value="ECO:0007669"/>
    <property type="project" value="UniProtKB-KW"/>
</dbReference>
<keyword evidence="3" id="KW-0238">DNA-binding</keyword>
<organism evidence="6 7">
    <name type="scientific">Sphingomonas trueperi</name>
    <dbReference type="NCBI Taxonomy" id="53317"/>
    <lineage>
        <taxon>Bacteria</taxon>
        <taxon>Pseudomonadati</taxon>
        <taxon>Pseudomonadota</taxon>
        <taxon>Alphaproteobacteria</taxon>
        <taxon>Sphingomonadales</taxon>
        <taxon>Sphingomonadaceae</taxon>
        <taxon>Sphingomonas</taxon>
    </lineage>
</organism>
<dbReference type="InterPro" id="IPR013762">
    <property type="entry name" value="Integrase-like_cat_sf"/>
</dbReference>
<dbReference type="GO" id="GO:0006310">
    <property type="term" value="P:DNA recombination"/>
    <property type="evidence" value="ECO:0007669"/>
    <property type="project" value="UniProtKB-KW"/>
</dbReference>
<dbReference type="PANTHER" id="PTHR30349:SF41">
    <property type="entry name" value="INTEGRASE_RECOMBINASE PROTEIN MJ0367-RELATED"/>
    <property type="match status" value="1"/>
</dbReference>
<gene>
    <name evidence="6" type="ORF">GGR89_002359</name>
</gene>
<dbReference type="InterPro" id="IPR010998">
    <property type="entry name" value="Integrase_recombinase_N"/>
</dbReference>
<dbReference type="Pfam" id="PF20172">
    <property type="entry name" value="DUF6538"/>
    <property type="match status" value="1"/>
</dbReference>
<comment type="caution">
    <text evidence="6">The sequence shown here is derived from an EMBL/GenBank/DDBJ whole genome shotgun (WGS) entry which is preliminary data.</text>
</comment>
<dbReference type="InterPro" id="IPR011010">
    <property type="entry name" value="DNA_brk_join_enz"/>
</dbReference>
<comment type="similarity">
    <text evidence="1">Belongs to the 'phage' integrase family.</text>
</comment>
<reference evidence="6 7" key="1">
    <citation type="submission" date="2020-03" db="EMBL/GenBank/DDBJ databases">
        <title>Genomic Encyclopedia of Type Strains, Phase IV (KMG-IV): sequencing the most valuable type-strain genomes for metagenomic binning, comparative biology and taxonomic classification.</title>
        <authorList>
            <person name="Goeker M."/>
        </authorList>
    </citation>
    <scope>NUCLEOTIDE SEQUENCE [LARGE SCALE GENOMIC DNA]</scope>
    <source>
        <strain evidence="6 7">DSM 7225</strain>
    </source>
</reference>
<dbReference type="RefSeq" id="WP_125975788.1">
    <property type="nucleotide sequence ID" value="NZ_BAAADY010000007.1"/>
</dbReference>
<dbReference type="InterPro" id="IPR050090">
    <property type="entry name" value="Tyrosine_recombinase_XerCD"/>
</dbReference>
<dbReference type="AlphaFoldDB" id="A0A7X5XZ34"/>
<dbReference type="CDD" id="cd01184">
    <property type="entry name" value="INT_C_like_1"/>
    <property type="match status" value="1"/>
</dbReference>
<name>A0A7X5XZ34_9SPHN</name>
<evidence type="ECO:0000256" key="3">
    <source>
        <dbReference type="ARBA" id="ARBA00023125"/>
    </source>
</evidence>
<dbReference type="Proteomes" id="UP000531251">
    <property type="component" value="Unassembled WGS sequence"/>
</dbReference>
<evidence type="ECO:0000256" key="1">
    <source>
        <dbReference type="ARBA" id="ARBA00008857"/>
    </source>
</evidence>
<protein>
    <submittedName>
        <fullName evidence="6">Integrase</fullName>
    </submittedName>
</protein>
<dbReference type="EMBL" id="JAATJB010000006">
    <property type="protein sequence ID" value="NJB98032.1"/>
    <property type="molecule type" value="Genomic_DNA"/>
</dbReference>